<dbReference type="Proteomes" id="UP000014614">
    <property type="component" value="Unassembled WGS sequence"/>
</dbReference>
<protein>
    <submittedName>
        <fullName evidence="1">Uncharacterized protein</fullName>
    </submittedName>
</protein>
<evidence type="ECO:0000313" key="1">
    <source>
        <dbReference type="EMBL" id="EPH20352.1"/>
    </source>
</evidence>
<reference evidence="1 2" key="1">
    <citation type="submission" date="2013-05" db="EMBL/GenBank/DDBJ databases">
        <title>The Genome Sequence of Bacteroides stercoris CC31F.</title>
        <authorList>
            <consortium name="The Broad Institute Genomics Platform"/>
            <person name="Earl A."/>
            <person name="Ward D."/>
            <person name="Feldgarden M."/>
            <person name="Gevers D."/>
            <person name="Oliphant K."/>
            <person name="Allen-Vercoe E."/>
            <person name="Walker B."/>
            <person name="Young S."/>
            <person name="Zeng Q."/>
            <person name="Gargeya S."/>
            <person name="Fitzgerald M."/>
            <person name="Haas B."/>
            <person name="Abouelleil A."/>
            <person name="Allen A.W."/>
            <person name="Alvarado L."/>
            <person name="Arachchi H.M."/>
            <person name="Berlin A.M."/>
            <person name="Chapman S.B."/>
            <person name="Gainer-Dewar J."/>
            <person name="Goldberg J."/>
            <person name="Griggs A."/>
            <person name="Gujja S."/>
            <person name="Hansen M."/>
            <person name="Howarth C."/>
            <person name="Imamovic A."/>
            <person name="Ireland A."/>
            <person name="Larimer J."/>
            <person name="McCowan C."/>
            <person name="Murphy C."/>
            <person name="Pearson M."/>
            <person name="Poon T.W."/>
            <person name="Priest M."/>
            <person name="Roberts A."/>
            <person name="Saif S."/>
            <person name="Shea T."/>
            <person name="Sisk P."/>
            <person name="Sykes S."/>
            <person name="Wortman J."/>
            <person name="Nusbaum C."/>
            <person name="Birren B."/>
        </authorList>
    </citation>
    <scope>NUCLEOTIDE SEQUENCE [LARGE SCALE GENOMIC DNA]</scope>
    <source>
        <strain evidence="1 2">CC31F</strain>
    </source>
</reference>
<name>S3YFD4_BACSE</name>
<dbReference type="EMBL" id="ATFP01000023">
    <property type="protein sequence ID" value="EPH20352.1"/>
    <property type="molecule type" value="Genomic_DNA"/>
</dbReference>
<proteinExistence type="predicted"/>
<evidence type="ECO:0000313" key="2">
    <source>
        <dbReference type="Proteomes" id="UP000014614"/>
    </source>
</evidence>
<gene>
    <name evidence="1" type="ORF">HMPREF1181_01566</name>
</gene>
<organism evidence="1 2">
    <name type="scientific">Bacteroides stercoris CC31F</name>
    <dbReference type="NCBI Taxonomy" id="1073351"/>
    <lineage>
        <taxon>Bacteria</taxon>
        <taxon>Pseudomonadati</taxon>
        <taxon>Bacteroidota</taxon>
        <taxon>Bacteroidia</taxon>
        <taxon>Bacteroidales</taxon>
        <taxon>Bacteroidaceae</taxon>
        <taxon>Bacteroides</taxon>
    </lineage>
</organism>
<dbReference type="HOGENOM" id="CLU_3408710_0_0_10"/>
<sequence length="29" mass="3319">MDLDNAISKNILYLCNIKEQGQSIYSESK</sequence>
<dbReference type="AlphaFoldDB" id="S3YFD4"/>
<accession>S3YFD4</accession>
<comment type="caution">
    <text evidence="1">The sequence shown here is derived from an EMBL/GenBank/DDBJ whole genome shotgun (WGS) entry which is preliminary data.</text>
</comment>